<feature type="non-terminal residue" evidence="2">
    <location>
        <position position="178"/>
    </location>
</feature>
<proteinExistence type="predicted"/>
<dbReference type="Pfam" id="PF13156">
    <property type="entry name" value="Mrr_cat_2"/>
    <property type="match status" value="1"/>
</dbReference>
<keyword evidence="2" id="KW-0378">Hydrolase</keyword>
<dbReference type="InterPro" id="IPR039442">
    <property type="entry name" value="Mrr-like_dom"/>
</dbReference>
<gene>
    <name evidence="2" type="ORF">DHW31_04665</name>
</gene>
<name>A0A3D2SDY4_9BACE</name>
<reference evidence="2 3" key="1">
    <citation type="journal article" date="2018" name="Nat. Biotechnol.">
        <title>A standardized bacterial taxonomy based on genome phylogeny substantially revises the tree of life.</title>
        <authorList>
            <person name="Parks D.H."/>
            <person name="Chuvochina M."/>
            <person name="Waite D.W."/>
            <person name="Rinke C."/>
            <person name="Skarshewski A."/>
            <person name="Chaumeil P.A."/>
            <person name="Hugenholtz P."/>
        </authorList>
    </citation>
    <scope>NUCLEOTIDE SEQUENCE [LARGE SCALE GENOMIC DNA]</scope>
    <source>
        <strain evidence="2">UBA9667</strain>
    </source>
</reference>
<dbReference type="CDD" id="cd22333">
    <property type="entry name" value="LlaBIII_nuclease-like"/>
    <property type="match status" value="1"/>
</dbReference>
<comment type="caution">
    <text evidence="2">The sequence shown here is derived from an EMBL/GenBank/DDBJ whole genome shotgun (WGS) entry which is preliminary data.</text>
</comment>
<sequence length="178" mass="20606">MSFQKILDKYRKIAFSERDKGDRFERLMQAYLQTDPKYASKFKNVWMWNEFPGKLDLGGGDTGIDLVALTHEGDYWAIQCKCYQETATMDKPAVDSFLSTSSREFKNEQMQTTRFAQRLWISTTNRWGSNASEAIRNQNPPVTRINLFDLIEAPVDWDKLEDGVHGEAARTPKKTLRP</sequence>
<dbReference type="GO" id="GO:0003676">
    <property type="term" value="F:nucleic acid binding"/>
    <property type="evidence" value="ECO:0007669"/>
    <property type="project" value="InterPro"/>
</dbReference>
<dbReference type="Proteomes" id="UP000263098">
    <property type="component" value="Unassembled WGS sequence"/>
</dbReference>
<keyword evidence="2" id="KW-0067">ATP-binding</keyword>
<evidence type="ECO:0000313" key="3">
    <source>
        <dbReference type="Proteomes" id="UP000263098"/>
    </source>
</evidence>
<dbReference type="InterPro" id="IPR011335">
    <property type="entry name" value="Restrct_endonuc-II-like"/>
</dbReference>
<dbReference type="InterPro" id="IPR011856">
    <property type="entry name" value="tRNA_endonuc-like_dom_sf"/>
</dbReference>
<evidence type="ECO:0000313" key="2">
    <source>
        <dbReference type="EMBL" id="HCK24069.1"/>
    </source>
</evidence>
<dbReference type="GO" id="GO:0004386">
    <property type="term" value="F:helicase activity"/>
    <property type="evidence" value="ECO:0007669"/>
    <property type="project" value="UniProtKB-KW"/>
</dbReference>
<keyword evidence="2" id="KW-0547">Nucleotide-binding</keyword>
<feature type="domain" description="Mrr-like" evidence="1">
    <location>
        <begin position="33"/>
        <end position="162"/>
    </location>
</feature>
<keyword evidence="2" id="KW-0347">Helicase</keyword>
<evidence type="ECO:0000259" key="1">
    <source>
        <dbReference type="Pfam" id="PF13156"/>
    </source>
</evidence>
<dbReference type="SUPFAM" id="SSF52980">
    <property type="entry name" value="Restriction endonuclease-like"/>
    <property type="match status" value="1"/>
</dbReference>
<protein>
    <submittedName>
        <fullName evidence="2">DEAD/DEAH box helicase</fullName>
    </submittedName>
</protein>
<dbReference type="Gene3D" id="3.40.1350.10">
    <property type="match status" value="1"/>
</dbReference>
<dbReference type="EMBL" id="DPVG01000171">
    <property type="protein sequence ID" value="HCK24069.1"/>
    <property type="molecule type" value="Genomic_DNA"/>
</dbReference>
<organism evidence="2 3">
    <name type="scientific">Bacteroides graminisolvens</name>
    <dbReference type="NCBI Taxonomy" id="477666"/>
    <lineage>
        <taxon>Bacteria</taxon>
        <taxon>Pseudomonadati</taxon>
        <taxon>Bacteroidota</taxon>
        <taxon>Bacteroidia</taxon>
        <taxon>Bacteroidales</taxon>
        <taxon>Bacteroidaceae</taxon>
        <taxon>Bacteroides</taxon>
    </lineage>
</organism>
<accession>A0A3D2SDY4</accession>
<dbReference type="AlphaFoldDB" id="A0A3D2SDY4"/>